<dbReference type="OrthoDB" id="6109at2759"/>
<feature type="compositionally biased region" description="Polar residues" evidence="1">
    <location>
        <begin position="162"/>
        <end position="176"/>
    </location>
</feature>
<evidence type="ECO:0000313" key="4">
    <source>
        <dbReference type="Proteomes" id="UP000054560"/>
    </source>
</evidence>
<dbReference type="Proteomes" id="UP000054560">
    <property type="component" value="Unassembled WGS sequence"/>
</dbReference>
<protein>
    <recommendedName>
        <fullName evidence="2">RSE1/DDB1/CPSF1 second beta-propeller domain-containing protein</fullName>
    </recommendedName>
</protein>
<dbReference type="RefSeq" id="XP_014148527.1">
    <property type="nucleotide sequence ID" value="XM_014293052.1"/>
</dbReference>
<dbReference type="Gene3D" id="2.130.10.10">
    <property type="entry name" value="YVTN repeat-like/Quinoprotein amine dehydrogenase"/>
    <property type="match status" value="1"/>
</dbReference>
<keyword evidence="4" id="KW-1185">Reference proteome</keyword>
<dbReference type="InterPro" id="IPR050358">
    <property type="entry name" value="RSE1/DDB1/CFT1"/>
</dbReference>
<evidence type="ECO:0000256" key="1">
    <source>
        <dbReference type="SAM" id="MobiDB-lite"/>
    </source>
</evidence>
<reference evidence="3 4" key="1">
    <citation type="submission" date="2011-02" db="EMBL/GenBank/DDBJ databases">
        <title>The Genome Sequence of Sphaeroforma arctica JP610.</title>
        <authorList>
            <consortium name="The Broad Institute Genome Sequencing Platform"/>
            <person name="Russ C."/>
            <person name="Cuomo C."/>
            <person name="Young S.K."/>
            <person name="Zeng Q."/>
            <person name="Gargeya S."/>
            <person name="Alvarado L."/>
            <person name="Berlin A."/>
            <person name="Chapman S.B."/>
            <person name="Chen Z."/>
            <person name="Freedman E."/>
            <person name="Gellesch M."/>
            <person name="Goldberg J."/>
            <person name="Griggs A."/>
            <person name="Gujja S."/>
            <person name="Heilman E."/>
            <person name="Heiman D."/>
            <person name="Howarth C."/>
            <person name="Mehta T."/>
            <person name="Neiman D."/>
            <person name="Pearson M."/>
            <person name="Roberts A."/>
            <person name="Saif S."/>
            <person name="Shea T."/>
            <person name="Shenoy N."/>
            <person name="Sisk P."/>
            <person name="Stolte C."/>
            <person name="Sykes S."/>
            <person name="White J."/>
            <person name="Yandava C."/>
            <person name="Burger G."/>
            <person name="Gray M.W."/>
            <person name="Holland P.W.H."/>
            <person name="King N."/>
            <person name="Lang F.B.F."/>
            <person name="Roger A.J."/>
            <person name="Ruiz-Trillo I."/>
            <person name="Haas B."/>
            <person name="Nusbaum C."/>
            <person name="Birren B."/>
        </authorList>
    </citation>
    <scope>NUCLEOTIDE SEQUENCE [LARGE SCALE GENOMIC DNA]</scope>
    <source>
        <strain evidence="3 4">JP610</strain>
    </source>
</reference>
<dbReference type="STRING" id="667725.A0A0L0FD13"/>
<dbReference type="AlphaFoldDB" id="A0A0L0FD13"/>
<dbReference type="Pfam" id="PF23726">
    <property type="entry name" value="Beta-prop_RSE1_2nd"/>
    <property type="match status" value="1"/>
</dbReference>
<feature type="non-terminal residue" evidence="3">
    <location>
        <position position="265"/>
    </location>
</feature>
<feature type="domain" description="RSE1/DDB1/CPSF1 second beta-propeller" evidence="2">
    <location>
        <begin position="6"/>
        <end position="151"/>
    </location>
</feature>
<feature type="region of interest" description="Disordered" evidence="1">
    <location>
        <begin position="32"/>
        <end position="53"/>
    </location>
</feature>
<feature type="compositionally biased region" description="Basic and acidic residues" evidence="1">
    <location>
        <begin position="44"/>
        <end position="53"/>
    </location>
</feature>
<dbReference type="PANTHER" id="PTHR10644">
    <property type="entry name" value="DNA REPAIR/RNA PROCESSING CPSF FAMILY"/>
    <property type="match status" value="1"/>
</dbReference>
<evidence type="ECO:0000259" key="2">
    <source>
        <dbReference type="Pfam" id="PF23726"/>
    </source>
</evidence>
<organism evidence="3 4">
    <name type="scientific">Sphaeroforma arctica JP610</name>
    <dbReference type="NCBI Taxonomy" id="667725"/>
    <lineage>
        <taxon>Eukaryota</taxon>
        <taxon>Ichthyosporea</taxon>
        <taxon>Ichthyophonida</taxon>
        <taxon>Sphaeroforma</taxon>
    </lineage>
</organism>
<sequence>MLNYYIQVLTTFPLETRNAMWAVYGSRGRTGEDPIVDNKAGNADSKREDEEEKKKNEFHSYLFLSTDDSTMVLRTDEELAQVKAEPHSFHAGVQTLLVANVGSRGFILQVHPQGLVLLRDLDELQDITLSDTLTERHSHAAPTGTHADTNTPLLTDAPKGPSTGTDPHSNTEASTHTHGEISIISADIADPYVSVLCSDGQVIVWLFDSATCSLVRTDLNVPNCPLSAVCLYRDEDMVLFADSSSSQNTRSYTSAANGDSSAVRE</sequence>
<gene>
    <name evidence="3" type="ORF">SARC_12835</name>
</gene>
<dbReference type="eggNOG" id="KOG1896">
    <property type="taxonomic scope" value="Eukaryota"/>
</dbReference>
<accession>A0A0L0FD13</accession>
<dbReference type="InterPro" id="IPR058543">
    <property type="entry name" value="Beta-prop_RSE1/DDB1/CPSF1_2nd"/>
</dbReference>
<proteinExistence type="predicted"/>
<dbReference type="EMBL" id="KQ244231">
    <property type="protein sequence ID" value="KNC74625.1"/>
    <property type="molecule type" value="Genomic_DNA"/>
</dbReference>
<feature type="region of interest" description="Disordered" evidence="1">
    <location>
        <begin position="135"/>
        <end position="177"/>
    </location>
</feature>
<dbReference type="InterPro" id="IPR015943">
    <property type="entry name" value="WD40/YVTN_repeat-like_dom_sf"/>
</dbReference>
<dbReference type="GeneID" id="25913339"/>
<evidence type="ECO:0000313" key="3">
    <source>
        <dbReference type="EMBL" id="KNC74625.1"/>
    </source>
</evidence>
<name>A0A0L0FD13_9EUKA</name>